<dbReference type="CDD" id="cd16936">
    <property type="entry name" value="HATPase_RsbW-like"/>
    <property type="match status" value="1"/>
</dbReference>
<gene>
    <name evidence="4" type="ORF">QCN29_18135</name>
</gene>
<feature type="region of interest" description="Disordered" evidence="2">
    <location>
        <begin position="1"/>
        <end position="20"/>
    </location>
</feature>
<dbReference type="EC" id="2.7.13.3" evidence="4"/>
<protein>
    <submittedName>
        <fullName evidence="4">ATP-binding protein</fullName>
        <ecNumber evidence="4">2.7.13.3</ecNumber>
    </submittedName>
</protein>
<keyword evidence="1" id="KW-0418">Kinase</keyword>
<evidence type="ECO:0000313" key="4">
    <source>
        <dbReference type="EMBL" id="MDH2390672.1"/>
    </source>
</evidence>
<dbReference type="RefSeq" id="WP_279929291.1">
    <property type="nucleotide sequence ID" value="NZ_JARWBG010000020.1"/>
</dbReference>
<organism evidence="4 5">
    <name type="scientific">Streptomyces chengmaiensis</name>
    <dbReference type="NCBI Taxonomy" id="3040919"/>
    <lineage>
        <taxon>Bacteria</taxon>
        <taxon>Bacillati</taxon>
        <taxon>Actinomycetota</taxon>
        <taxon>Actinomycetes</taxon>
        <taxon>Kitasatosporales</taxon>
        <taxon>Streptomycetaceae</taxon>
        <taxon>Streptomyces</taxon>
    </lineage>
</organism>
<keyword evidence="4" id="KW-0547">Nucleotide-binding</keyword>
<evidence type="ECO:0000256" key="1">
    <source>
        <dbReference type="ARBA" id="ARBA00022527"/>
    </source>
</evidence>
<dbReference type="PANTHER" id="PTHR35526">
    <property type="entry name" value="ANTI-SIGMA-F FACTOR RSBW-RELATED"/>
    <property type="match status" value="1"/>
</dbReference>
<keyword evidence="4" id="KW-0808">Transferase</keyword>
<reference evidence="4 5" key="1">
    <citation type="submission" date="2023-04" db="EMBL/GenBank/DDBJ databases">
        <title>Streptomyces chengmaiensis sp. nov. isolated from the stem of mangrove plant in Hainan.</title>
        <authorList>
            <person name="Huang X."/>
            <person name="Zhou S."/>
            <person name="Chu X."/>
            <person name="Xie Y."/>
            <person name="Lin Y."/>
        </authorList>
    </citation>
    <scope>NUCLEOTIDE SEQUENCE [LARGE SCALE GENOMIC DNA]</scope>
    <source>
        <strain evidence="4 5">HNM0663</strain>
    </source>
</reference>
<dbReference type="Pfam" id="PF13581">
    <property type="entry name" value="HATPase_c_2"/>
    <property type="match status" value="1"/>
</dbReference>
<dbReference type="InterPro" id="IPR050267">
    <property type="entry name" value="Anti-sigma-factor_SerPK"/>
</dbReference>
<keyword evidence="5" id="KW-1185">Reference proteome</keyword>
<comment type="caution">
    <text evidence="4">The sequence shown here is derived from an EMBL/GenBank/DDBJ whole genome shotgun (WGS) entry which is preliminary data.</text>
</comment>
<keyword evidence="1" id="KW-0723">Serine/threonine-protein kinase</keyword>
<proteinExistence type="predicted"/>
<dbReference type="InterPro" id="IPR036890">
    <property type="entry name" value="HATPase_C_sf"/>
</dbReference>
<evidence type="ECO:0000313" key="5">
    <source>
        <dbReference type="Proteomes" id="UP001223144"/>
    </source>
</evidence>
<dbReference type="SUPFAM" id="SSF55874">
    <property type="entry name" value="ATPase domain of HSP90 chaperone/DNA topoisomerase II/histidine kinase"/>
    <property type="match status" value="1"/>
</dbReference>
<accession>A0ABT6HPM0</accession>
<evidence type="ECO:0000256" key="2">
    <source>
        <dbReference type="SAM" id="MobiDB-lite"/>
    </source>
</evidence>
<dbReference type="InterPro" id="IPR003594">
    <property type="entry name" value="HATPase_dom"/>
</dbReference>
<evidence type="ECO:0000259" key="3">
    <source>
        <dbReference type="Pfam" id="PF13581"/>
    </source>
</evidence>
<name>A0ABT6HPM0_9ACTN</name>
<sequence length="169" mass="17717">MITVEKTRSAASGPPCPNRTAGAARAAVCVMPASTESVPALRRFARDMARRWALSEVLDEALAVIITELAANAVRHSGSPDVAVLLVAADGTITVHVQDTGRWYPWPPAPRVREDEAGDTACCGRGLRLVEAYAARSAVMITAGGTRVTAELVMASDGPSHSTADHRAS</sequence>
<keyword evidence="4" id="KW-0067">ATP-binding</keyword>
<dbReference type="PANTHER" id="PTHR35526:SF3">
    <property type="entry name" value="ANTI-SIGMA-F FACTOR RSBW"/>
    <property type="match status" value="1"/>
</dbReference>
<dbReference type="Proteomes" id="UP001223144">
    <property type="component" value="Unassembled WGS sequence"/>
</dbReference>
<dbReference type="GO" id="GO:0005524">
    <property type="term" value="F:ATP binding"/>
    <property type="evidence" value="ECO:0007669"/>
    <property type="project" value="UniProtKB-KW"/>
</dbReference>
<dbReference type="GO" id="GO:0004673">
    <property type="term" value="F:protein histidine kinase activity"/>
    <property type="evidence" value="ECO:0007669"/>
    <property type="project" value="UniProtKB-EC"/>
</dbReference>
<dbReference type="EMBL" id="JARWBG010000020">
    <property type="protein sequence ID" value="MDH2390672.1"/>
    <property type="molecule type" value="Genomic_DNA"/>
</dbReference>
<feature type="domain" description="Histidine kinase/HSP90-like ATPase" evidence="3">
    <location>
        <begin position="31"/>
        <end position="150"/>
    </location>
</feature>
<dbReference type="Gene3D" id="3.30.565.10">
    <property type="entry name" value="Histidine kinase-like ATPase, C-terminal domain"/>
    <property type="match status" value="1"/>
</dbReference>